<name>A0A0K8W829_BACLA</name>
<gene>
    <name evidence="2" type="ORF">c0_g1_i11</name>
</gene>
<dbReference type="OrthoDB" id="3598281at2759"/>
<evidence type="ECO:0000313" key="2">
    <source>
        <dbReference type="EMBL" id="JAI47222.1"/>
    </source>
</evidence>
<accession>A0A0K8W829</accession>
<organism evidence="2">
    <name type="scientific">Bactrocera latifrons</name>
    <name type="common">Malaysian fruit fly</name>
    <name type="synonym">Chaetodacus latifrons</name>
    <dbReference type="NCBI Taxonomy" id="174628"/>
    <lineage>
        <taxon>Eukaryota</taxon>
        <taxon>Metazoa</taxon>
        <taxon>Ecdysozoa</taxon>
        <taxon>Arthropoda</taxon>
        <taxon>Hexapoda</taxon>
        <taxon>Insecta</taxon>
        <taxon>Pterygota</taxon>
        <taxon>Neoptera</taxon>
        <taxon>Endopterygota</taxon>
        <taxon>Diptera</taxon>
        <taxon>Brachycera</taxon>
        <taxon>Muscomorpha</taxon>
        <taxon>Tephritoidea</taxon>
        <taxon>Tephritidae</taxon>
        <taxon>Bactrocera</taxon>
        <taxon>Bactrocera</taxon>
    </lineage>
</organism>
<feature type="compositionally biased region" description="Polar residues" evidence="1">
    <location>
        <begin position="1"/>
        <end position="12"/>
    </location>
</feature>
<proteinExistence type="predicted"/>
<sequence length="187" mass="20902">MESPRTESTMSAKSELATPIKTTTKPESEPVRPIEVTTIKPALKNNVGVLNRNTLESDRDDGFSDIDEHPLNKPENAQNCPKYLLTTMIPTCLADCQKAYEENGNILTKAERRKLTVAIIKYFRLNKILLKTEIATDLAKQIKRHFPTEKKVCQLRIKSAATGISIRTAQVVAAYIEGTTITFVVNK</sequence>
<dbReference type="AlphaFoldDB" id="A0A0K8W829"/>
<protein>
    <submittedName>
        <fullName evidence="2">Uncharacterized protein</fullName>
    </submittedName>
</protein>
<evidence type="ECO:0000256" key="1">
    <source>
        <dbReference type="SAM" id="MobiDB-lite"/>
    </source>
</evidence>
<dbReference type="EMBL" id="GDHF01005092">
    <property type="protein sequence ID" value="JAI47222.1"/>
    <property type="molecule type" value="Transcribed_RNA"/>
</dbReference>
<feature type="region of interest" description="Disordered" evidence="1">
    <location>
        <begin position="1"/>
        <end position="33"/>
    </location>
</feature>
<reference evidence="2" key="1">
    <citation type="submission" date="2015-06" db="EMBL/GenBank/DDBJ databases">
        <authorList>
            <person name="Hoefler B.C."/>
            <person name="Straight P.D."/>
        </authorList>
    </citation>
    <scope>NUCLEOTIDE SEQUENCE</scope>
</reference>